<dbReference type="RefSeq" id="WP_153792353.1">
    <property type="nucleotide sequence ID" value="NZ_CP045915.1"/>
</dbReference>
<keyword evidence="1" id="KW-0812">Transmembrane</keyword>
<sequence>MELSGLIGVFYRISQWIYKFAYVNLLWILFTLIGGVLLGFMPATVALFTIMRKWIMGEDAVAVFNMFWNTFRQDFIKSNLLGIVLFGIGYVLYIDLAILPDDGVLWSLLRYGIIVCSILFLIVVFYIFPVYVHYKLKNPSYIKYALLLGIAYPHITIAMLIGVVMLYVILYNIPGLIPFFTASLLAHLLMLLSIQVFRKVDKKQTNTLN</sequence>
<evidence type="ECO:0000256" key="1">
    <source>
        <dbReference type="SAM" id="Phobius"/>
    </source>
</evidence>
<dbReference type="KEGG" id="grc:GI584_19950"/>
<gene>
    <name evidence="2" type="ORF">GI584_19950</name>
</gene>
<organism evidence="2 3">
    <name type="scientific">Gracilibacillus salitolerans</name>
    <dbReference type="NCBI Taxonomy" id="2663022"/>
    <lineage>
        <taxon>Bacteria</taxon>
        <taxon>Bacillati</taxon>
        <taxon>Bacillota</taxon>
        <taxon>Bacilli</taxon>
        <taxon>Bacillales</taxon>
        <taxon>Bacillaceae</taxon>
        <taxon>Gracilibacillus</taxon>
    </lineage>
</organism>
<evidence type="ECO:0000313" key="3">
    <source>
        <dbReference type="Proteomes" id="UP000339690"/>
    </source>
</evidence>
<keyword evidence="1" id="KW-1133">Transmembrane helix</keyword>
<feature type="transmembrane region" description="Helical" evidence="1">
    <location>
        <begin position="144"/>
        <end position="170"/>
    </location>
</feature>
<feature type="transmembrane region" description="Helical" evidence="1">
    <location>
        <begin position="20"/>
        <end position="48"/>
    </location>
</feature>
<keyword evidence="1" id="KW-0472">Membrane</keyword>
<dbReference type="EMBL" id="CP045915">
    <property type="protein sequence ID" value="QGH36178.1"/>
    <property type="molecule type" value="Genomic_DNA"/>
</dbReference>
<keyword evidence="3" id="KW-1185">Reference proteome</keyword>
<dbReference type="AlphaFoldDB" id="A0A5Q2TTR6"/>
<feature type="transmembrane region" description="Helical" evidence="1">
    <location>
        <begin position="80"/>
        <end position="99"/>
    </location>
</feature>
<dbReference type="InterPro" id="IPR006938">
    <property type="entry name" value="DUF624"/>
</dbReference>
<proteinExistence type="predicted"/>
<dbReference type="Pfam" id="PF04854">
    <property type="entry name" value="DUF624"/>
    <property type="match status" value="1"/>
</dbReference>
<dbReference type="Proteomes" id="UP000339690">
    <property type="component" value="Chromosome"/>
</dbReference>
<feature type="transmembrane region" description="Helical" evidence="1">
    <location>
        <begin position="176"/>
        <end position="197"/>
    </location>
</feature>
<feature type="transmembrane region" description="Helical" evidence="1">
    <location>
        <begin position="111"/>
        <end position="132"/>
    </location>
</feature>
<reference evidence="2 3" key="1">
    <citation type="submission" date="2019-11" db="EMBL/GenBank/DDBJ databases">
        <title>Gracilibacillus salitolerans sp. nov., a moderate halophile isolated from a saline soil in northwest China.</title>
        <authorList>
            <person name="Gan L."/>
        </authorList>
    </citation>
    <scope>NUCLEOTIDE SEQUENCE [LARGE SCALE GENOMIC DNA]</scope>
    <source>
        <strain evidence="2 3">SCU50</strain>
    </source>
</reference>
<name>A0A5Q2TTR6_9BACI</name>
<accession>A0A5Q2TTR6</accession>
<evidence type="ECO:0000313" key="2">
    <source>
        <dbReference type="EMBL" id="QGH36178.1"/>
    </source>
</evidence>
<protein>
    <submittedName>
        <fullName evidence="2">DUF624 domain-containing protein</fullName>
    </submittedName>
</protein>